<protein>
    <recommendedName>
        <fullName evidence="18">BCS1 N-terminal domain-containing protein</fullName>
    </recommendedName>
</protein>
<evidence type="ECO:0000313" key="16">
    <source>
        <dbReference type="EMBL" id="EME82258.1"/>
    </source>
</evidence>
<dbReference type="InterPro" id="IPR014851">
    <property type="entry name" value="BCS1_N"/>
</dbReference>
<dbReference type="STRING" id="383855.M3AYM9"/>
<dbReference type="AlphaFoldDB" id="M3AYM9"/>
<evidence type="ECO:0000256" key="11">
    <source>
        <dbReference type="ARBA" id="ARBA00048778"/>
    </source>
</evidence>
<keyword evidence="6" id="KW-0378">Hydrolase</keyword>
<evidence type="ECO:0000256" key="1">
    <source>
        <dbReference type="ARBA" id="ARBA00004434"/>
    </source>
</evidence>
<keyword evidence="4" id="KW-0547">Nucleotide-binding</keyword>
<accession>M3AYM9</accession>
<feature type="compositionally biased region" description="Basic and acidic residues" evidence="12">
    <location>
        <begin position="368"/>
        <end position="391"/>
    </location>
</feature>
<keyword evidence="10 13" id="KW-0472">Membrane</keyword>
<reference evidence="16 17" key="1">
    <citation type="journal article" date="2012" name="PLoS Pathog.">
        <title>Diverse lifestyles and strategies of plant pathogenesis encoded in the genomes of eighteen Dothideomycetes fungi.</title>
        <authorList>
            <person name="Ohm R.A."/>
            <person name="Feau N."/>
            <person name="Henrissat B."/>
            <person name="Schoch C.L."/>
            <person name="Horwitz B.A."/>
            <person name="Barry K.W."/>
            <person name="Condon B.J."/>
            <person name="Copeland A.C."/>
            <person name="Dhillon B."/>
            <person name="Glaser F."/>
            <person name="Hesse C.N."/>
            <person name="Kosti I."/>
            <person name="LaButti K."/>
            <person name="Lindquist E.A."/>
            <person name="Lucas S."/>
            <person name="Salamov A.A."/>
            <person name="Bradshaw R.E."/>
            <person name="Ciuffetti L."/>
            <person name="Hamelin R.C."/>
            <person name="Kema G.H.J."/>
            <person name="Lawrence C."/>
            <person name="Scott J.A."/>
            <person name="Spatafora J.W."/>
            <person name="Turgeon B.G."/>
            <person name="de Wit P.J.G.M."/>
            <person name="Zhong S."/>
            <person name="Goodwin S.B."/>
            <person name="Grigoriev I.V."/>
        </authorList>
    </citation>
    <scope>NUCLEOTIDE SEQUENCE [LARGE SCALE GENOMIC DNA]</scope>
    <source>
        <strain evidence="16 17">CIRAD86</strain>
    </source>
</reference>
<evidence type="ECO:0000313" key="17">
    <source>
        <dbReference type="Proteomes" id="UP000016932"/>
    </source>
</evidence>
<evidence type="ECO:0000256" key="6">
    <source>
        <dbReference type="ARBA" id="ARBA00022801"/>
    </source>
</evidence>
<dbReference type="Pfam" id="PF25426">
    <property type="entry name" value="AAA_lid_BCS1"/>
    <property type="match status" value="1"/>
</dbReference>
<dbReference type="InterPro" id="IPR050747">
    <property type="entry name" value="Mitochondrial_chaperone_BCS1"/>
</dbReference>
<comment type="similarity">
    <text evidence="2">Belongs to the AAA ATPase family. BCS1 subfamily.</text>
</comment>
<evidence type="ECO:0000256" key="7">
    <source>
        <dbReference type="ARBA" id="ARBA00022840"/>
    </source>
</evidence>
<evidence type="ECO:0000256" key="13">
    <source>
        <dbReference type="SAM" id="Phobius"/>
    </source>
</evidence>
<keyword evidence="9" id="KW-0496">Mitochondrion</keyword>
<feature type="domain" description="AAA+ ATPase" evidence="14">
    <location>
        <begin position="281"/>
        <end position="464"/>
    </location>
</feature>
<evidence type="ECO:0000259" key="15">
    <source>
        <dbReference type="SMART" id="SM01024"/>
    </source>
</evidence>
<dbReference type="Pfam" id="PF00004">
    <property type="entry name" value="AAA"/>
    <property type="match status" value="1"/>
</dbReference>
<dbReference type="PANTHER" id="PTHR23070">
    <property type="entry name" value="BCS1 AAA-TYPE ATPASE"/>
    <property type="match status" value="1"/>
</dbReference>
<evidence type="ECO:0000256" key="10">
    <source>
        <dbReference type="ARBA" id="ARBA00023136"/>
    </source>
</evidence>
<comment type="subcellular location">
    <subcellularLocation>
        <location evidence="1">Mitochondrion inner membrane</location>
        <topology evidence="1">Single-pass membrane protein</topology>
    </subcellularLocation>
</comment>
<dbReference type="GO" id="GO:0005524">
    <property type="term" value="F:ATP binding"/>
    <property type="evidence" value="ECO:0007669"/>
    <property type="project" value="UniProtKB-KW"/>
</dbReference>
<evidence type="ECO:0000256" key="8">
    <source>
        <dbReference type="ARBA" id="ARBA00022989"/>
    </source>
</evidence>
<comment type="catalytic activity">
    <reaction evidence="11">
        <text>ATP + H2O = ADP + phosphate + H(+)</text>
        <dbReference type="Rhea" id="RHEA:13065"/>
        <dbReference type="ChEBI" id="CHEBI:15377"/>
        <dbReference type="ChEBI" id="CHEBI:15378"/>
        <dbReference type="ChEBI" id="CHEBI:30616"/>
        <dbReference type="ChEBI" id="CHEBI:43474"/>
        <dbReference type="ChEBI" id="CHEBI:456216"/>
    </reaction>
    <physiologicalReaction direction="left-to-right" evidence="11">
        <dbReference type="Rhea" id="RHEA:13066"/>
    </physiologicalReaction>
</comment>
<keyword evidence="17" id="KW-1185">Reference proteome</keyword>
<evidence type="ECO:0000256" key="3">
    <source>
        <dbReference type="ARBA" id="ARBA00022692"/>
    </source>
</evidence>
<organism evidence="16 17">
    <name type="scientific">Pseudocercospora fijiensis (strain CIRAD86)</name>
    <name type="common">Black leaf streak disease fungus</name>
    <name type="synonym">Mycosphaerella fijiensis</name>
    <dbReference type="NCBI Taxonomy" id="383855"/>
    <lineage>
        <taxon>Eukaryota</taxon>
        <taxon>Fungi</taxon>
        <taxon>Dikarya</taxon>
        <taxon>Ascomycota</taxon>
        <taxon>Pezizomycotina</taxon>
        <taxon>Dothideomycetes</taxon>
        <taxon>Dothideomycetidae</taxon>
        <taxon>Mycosphaerellales</taxon>
        <taxon>Mycosphaerellaceae</taxon>
        <taxon>Pseudocercospora</taxon>
    </lineage>
</organism>
<keyword evidence="8 13" id="KW-1133">Transmembrane helix</keyword>
<dbReference type="SMART" id="SM00382">
    <property type="entry name" value="AAA"/>
    <property type="match status" value="1"/>
</dbReference>
<feature type="transmembrane region" description="Helical" evidence="13">
    <location>
        <begin position="31"/>
        <end position="53"/>
    </location>
</feature>
<dbReference type="GeneID" id="19331109"/>
<evidence type="ECO:0000259" key="14">
    <source>
        <dbReference type="SMART" id="SM00382"/>
    </source>
</evidence>
<feature type="compositionally biased region" description="Basic and acidic residues" evidence="12">
    <location>
        <begin position="352"/>
        <end position="361"/>
    </location>
</feature>
<dbReference type="Proteomes" id="UP000016932">
    <property type="component" value="Unassembled WGS sequence"/>
</dbReference>
<dbReference type="InterPro" id="IPR003959">
    <property type="entry name" value="ATPase_AAA_core"/>
</dbReference>
<dbReference type="RefSeq" id="XP_007927659.1">
    <property type="nucleotide sequence ID" value="XM_007929468.1"/>
</dbReference>
<dbReference type="InterPro" id="IPR003593">
    <property type="entry name" value="AAA+_ATPase"/>
</dbReference>
<name>M3AYM9_PSEFD</name>
<dbReference type="SMART" id="SM01024">
    <property type="entry name" value="BCS1_N"/>
    <property type="match status" value="1"/>
</dbReference>
<dbReference type="EMBL" id="KB446559">
    <property type="protein sequence ID" value="EME82258.1"/>
    <property type="molecule type" value="Genomic_DNA"/>
</dbReference>
<gene>
    <name evidence="16" type="ORF">MYCFIDRAFT_138975</name>
</gene>
<dbReference type="VEuPathDB" id="FungiDB:MYCFIDRAFT_138975"/>
<dbReference type="HOGENOM" id="CLU_010189_4_4_1"/>
<sequence length="489" mass="54900">MPSSNETLALTDLPPNILESLIPGYGLISRYIAATLGIDISIFVSIGIVLLALTKGGQYLFLTLEKLFRDLFMSSVYIDQHDDLFDMVMGWLAENQQTGSRRSLRAKTQKGSKVEDAFDDTPGDALDENGMFDYTKWSARLPPRYEPYYGRNYLLHQGRLFFFKRSVKQGGQRVQVTWSNAEDELLQIDCIGRSLEPIKDLLRTIKIWSLNRVRGTTTIRHPTARDRSRFSGSWSKTASRPSRPMETVILDATQKSMIVRDMNEYLHPASPRWYATRGIPYRRGYLFHGPPGTGKTSLSFALAGIFGLEIYAISLQEPTLTEGDLLQLFNGLPRRCIVLLEDVDAAGLLRDNQSKDDDKPKGAAAGKGNDDEKEKEGARSKNGGEFEKDSDNGLAGKKTNSNLDSHTAKAKSRTQLSSMSPADLEELAIEFASLVPTNTFTPAEIQNHLMKYKKEPRTAVELAEEWIQELIVEKIKEAEEYNIAQVDDE</sequence>
<feature type="domain" description="BCS1 N-terminal" evidence="15">
    <location>
        <begin position="44"/>
        <end position="248"/>
    </location>
</feature>
<dbReference type="GO" id="GO:0005743">
    <property type="term" value="C:mitochondrial inner membrane"/>
    <property type="evidence" value="ECO:0007669"/>
    <property type="project" value="UniProtKB-SubCell"/>
</dbReference>
<dbReference type="Gene3D" id="3.40.50.300">
    <property type="entry name" value="P-loop containing nucleotide triphosphate hydrolases"/>
    <property type="match status" value="1"/>
</dbReference>
<evidence type="ECO:0000256" key="5">
    <source>
        <dbReference type="ARBA" id="ARBA00022792"/>
    </source>
</evidence>
<keyword evidence="3 13" id="KW-0812">Transmembrane</keyword>
<dbReference type="eggNOG" id="KOG0743">
    <property type="taxonomic scope" value="Eukaryota"/>
</dbReference>
<keyword evidence="5" id="KW-0999">Mitochondrion inner membrane</keyword>
<evidence type="ECO:0008006" key="18">
    <source>
        <dbReference type="Google" id="ProtNLM"/>
    </source>
</evidence>
<evidence type="ECO:0000256" key="9">
    <source>
        <dbReference type="ARBA" id="ARBA00023128"/>
    </source>
</evidence>
<dbReference type="Pfam" id="PF08740">
    <property type="entry name" value="BCS1_N"/>
    <property type="match status" value="1"/>
</dbReference>
<evidence type="ECO:0000256" key="2">
    <source>
        <dbReference type="ARBA" id="ARBA00007448"/>
    </source>
</evidence>
<dbReference type="InterPro" id="IPR027417">
    <property type="entry name" value="P-loop_NTPase"/>
</dbReference>
<dbReference type="SUPFAM" id="SSF52540">
    <property type="entry name" value="P-loop containing nucleoside triphosphate hydrolases"/>
    <property type="match status" value="1"/>
</dbReference>
<dbReference type="KEGG" id="pfj:MYCFIDRAFT_138975"/>
<feature type="region of interest" description="Disordered" evidence="12">
    <location>
        <begin position="351"/>
        <end position="418"/>
    </location>
</feature>
<proteinExistence type="inferred from homology"/>
<dbReference type="InterPro" id="IPR057495">
    <property type="entry name" value="AAA_lid_BCS1"/>
</dbReference>
<evidence type="ECO:0000256" key="4">
    <source>
        <dbReference type="ARBA" id="ARBA00022741"/>
    </source>
</evidence>
<dbReference type="GO" id="GO:0016887">
    <property type="term" value="F:ATP hydrolysis activity"/>
    <property type="evidence" value="ECO:0007669"/>
    <property type="project" value="InterPro"/>
</dbReference>
<evidence type="ECO:0000256" key="12">
    <source>
        <dbReference type="SAM" id="MobiDB-lite"/>
    </source>
</evidence>
<dbReference type="OrthoDB" id="10251412at2759"/>
<keyword evidence="7" id="KW-0067">ATP-binding</keyword>